<accession>A0A955RLD5</accession>
<keyword evidence="1" id="KW-1133">Transmembrane helix</keyword>
<protein>
    <recommendedName>
        <fullName evidence="4">DUF916 domain-containing protein</fullName>
    </recommendedName>
</protein>
<reference evidence="2" key="2">
    <citation type="journal article" date="2021" name="Microbiome">
        <title>Successional dynamics and alternative stable states in a saline activated sludge microbial community over 9 years.</title>
        <authorList>
            <person name="Wang Y."/>
            <person name="Ye J."/>
            <person name="Ju F."/>
            <person name="Liu L."/>
            <person name="Boyd J.A."/>
            <person name="Deng Y."/>
            <person name="Parks D.H."/>
            <person name="Jiang X."/>
            <person name="Yin X."/>
            <person name="Woodcroft B.J."/>
            <person name="Tyson G.W."/>
            <person name="Hugenholtz P."/>
            <person name="Polz M.F."/>
            <person name="Zhang T."/>
        </authorList>
    </citation>
    <scope>NUCLEOTIDE SEQUENCE</scope>
    <source>
        <strain evidence="2">HKST-UBA09</strain>
    </source>
</reference>
<dbReference type="AlphaFoldDB" id="A0A955RLD5"/>
<reference evidence="2" key="1">
    <citation type="submission" date="2020-04" db="EMBL/GenBank/DDBJ databases">
        <authorList>
            <person name="Zhang T."/>
        </authorList>
    </citation>
    <scope>NUCLEOTIDE SEQUENCE</scope>
    <source>
        <strain evidence="2">HKST-UBA09</strain>
    </source>
</reference>
<feature type="transmembrane region" description="Helical" evidence="1">
    <location>
        <begin position="283"/>
        <end position="300"/>
    </location>
</feature>
<gene>
    <name evidence="2" type="ORF">KC669_01005</name>
</gene>
<evidence type="ECO:0000313" key="2">
    <source>
        <dbReference type="EMBL" id="MCA9386590.1"/>
    </source>
</evidence>
<evidence type="ECO:0000256" key="1">
    <source>
        <dbReference type="SAM" id="Phobius"/>
    </source>
</evidence>
<name>A0A955RLD5_9BACT</name>
<dbReference type="EMBL" id="JAGQLF010000007">
    <property type="protein sequence ID" value="MCA9386590.1"/>
    <property type="molecule type" value="Genomic_DNA"/>
</dbReference>
<dbReference type="Proteomes" id="UP000714915">
    <property type="component" value="Unassembled WGS sequence"/>
</dbReference>
<comment type="caution">
    <text evidence="2">The sequence shown here is derived from an EMBL/GenBank/DDBJ whole genome shotgun (WGS) entry which is preliminary data.</text>
</comment>
<keyword evidence="1" id="KW-0812">Transmembrane</keyword>
<sequence length="328" mass="36740">MFKLYSKLKLVVFLISLILVLLVFKSEIKAQNVNGSVADGTITVSPAISYVKANDEFKLIIENTTNSPFLYQITVSSFNLNVEERSVQRKANIEDFSKLFEIEDQNLNGVIDSGQQKIIPVKYTGVPSDLIPALIISQVSDKSNNVGISAEFASLVVDTTLVGEDRGLIKDDLSINPSSTLLGINFSNDYKIESEFKNETNKLVKISGEITVKDEDSYLANYAMSQYLLEPLFPGDSKNFKYNFSDNRNFLERFGNTTFTQTYIVNGESYIIEYTVFSVPTELAAIVFGVSVITIVWISYRARKRDKLEQLTGKKTEEVLQGSQIESN</sequence>
<evidence type="ECO:0000313" key="3">
    <source>
        <dbReference type="Proteomes" id="UP000714915"/>
    </source>
</evidence>
<proteinExistence type="predicted"/>
<organism evidence="2 3">
    <name type="scientific">Candidatus Dojkabacteria bacterium</name>
    <dbReference type="NCBI Taxonomy" id="2099670"/>
    <lineage>
        <taxon>Bacteria</taxon>
        <taxon>Candidatus Dojkabacteria</taxon>
    </lineage>
</organism>
<evidence type="ECO:0008006" key="4">
    <source>
        <dbReference type="Google" id="ProtNLM"/>
    </source>
</evidence>
<keyword evidence="1" id="KW-0472">Membrane</keyword>